<keyword evidence="2" id="KW-1003">Cell membrane</keyword>
<evidence type="ECO:0000259" key="7">
    <source>
        <dbReference type="Pfam" id="PF01478"/>
    </source>
</evidence>
<keyword evidence="3 6" id="KW-0812">Transmembrane</keyword>
<feature type="transmembrane region" description="Helical" evidence="6">
    <location>
        <begin position="32"/>
        <end position="58"/>
    </location>
</feature>
<dbReference type="InterPro" id="IPR000045">
    <property type="entry name" value="Prepilin_IV_endopep_pep"/>
</dbReference>
<dbReference type="RefSeq" id="WP_036826141.1">
    <property type="nucleotide sequence ID" value="NZ_JGVO01000716.1"/>
</dbReference>
<feature type="transmembrane region" description="Helical" evidence="6">
    <location>
        <begin position="128"/>
        <end position="146"/>
    </location>
</feature>
<comment type="caution">
    <text evidence="8">The sequence shown here is derived from an EMBL/GenBank/DDBJ whole genome shotgun (WGS) entry which is preliminary data.</text>
</comment>
<dbReference type="GO" id="GO:0004190">
    <property type="term" value="F:aspartic-type endopeptidase activity"/>
    <property type="evidence" value="ECO:0007669"/>
    <property type="project" value="InterPro"/>
</dbReference>
<dbReference type="Gene3D" id="1.20.120.1220">
    <property type="match status" value="1"/>
</dbReference>
<feature type="transmembrane region" description="Helical" evidence="6">
    <location>
        <begin position="91"/>
        <end position="108"/>
    </location>
</feature>
<proteinExistence type="predicted"/>
<dbReference type="PANTHER" id="PTHR36506">
    <property type="entry name" value="PREFLAGELLIN PEPTIDASE"/>
    <property type="match status" value="1"/>
</dbReference>
<keyword evidence="9" id="KW-1185">Reference proteome</keyword>
<keyword evidence="5 6" id="KW-0472">Membrane</keyword>
<gene>
    <name evidence="8" type="ORF">C9I98_16730</name>
</gene>
<dbReference type="InterPro" id="IPR052218">
    <property type="entry name" value="Preflagellin_Peptidase"/>
</dbReference>
<evidence type="ECO:0000256" key="4">
    <source>
        <dbReference type="ARBA" id="ARBA00022989"/>
    </source>
</evidence>
<comment type="subcellular location">
    <subcellularLocation>
        <location evidence="1">Cell membrane</location>
        <topology evidence="1">Multi-pass membrane protein</topology>
    </subcellularLocation>
</comment>
<name>A0A2T3NPY7_9GAMM</name>
<evidence type="ECO:0000256" key="2">
    <source>
        <dbReference type="ARBA" id="ARBA00022475"/>
    </source>
</evidence>
<dbReference type="Pfam" id="PF01478">
    <property type="entry name" value="Peptidase_A24"/>
    <property type="match status" value="1"/>
</dbReference>
<evidence type="ECO:0000256" key="5">
    <source>
        <dbReference type="ARBA" id="ARBA00023136"/>
    </source>
</evidence>
<dbReference type="OrthoDB" id="5687582at2"/>
<evidence type="ECO:0000256" key="1">
    <source>
        <dbReference type="ARBA" id="ARBA00004651"/>
    </source>
</evidence>
<evidence type="ECO:0000256" key="3">
    <source>
        <dbReference type="ARBA" id="ARBA00022692"/>
    </source>
</evidence>
<evidence type="ECO:0000313" key="8">
    <source>
        <dbReference type="EMBL" id="PSW18346.1"/>
    </source>
</evidence>
<dbReference type="EMBL" id="PYMA01000011">
    <property type="protein sequence ID" value="PSW18346.1"/>
    <property type="molecule type" value="Genomic_DNA"/>
</dbReference>
<dbReference type="AlphaFoldDB" id="A0A2T3NPY7"/>
<evidence type="ECO:0000256" key="6">
    <source>
        <dbReference type="SAM" id="Phobius"/>
    </source>
</evidence>
<dbReference type="PANTHER" id="PTHR36506:SF1">
    <property type="entry name" value="PREFLAGELLIN PEPTIDASE"/>
    <property type="match status" value="1"/>
</dbReference>
<accession>A0A2T3NPY7</accession>
<evidence type="ECO:0000313" key="9">
    <source>
        <dbReference type="Proteomes" id="UP000241771"/>
    </source>
</evidence>
<protein>
    <recommendedName>
        <fullName evidence="7">Prepilin type IV endopeptidase peptidase domain-containing protein</fullName>
    </recommendedName>
</protein>
<dbReference type="Proteomes" id="UP000241771">
    <property type="component" value="Unassembled WGS sequence"/>
</dbReference>
<keyword evidence="4 6" id="KW-1133">Transmembrane helix</keyword>
<sequence>MLVLTLALLILFTASIDIFKRQIPNELCLAIFIVSALLSLGAGSLVYGLFSTLIVLVVGMLLFKLNLFAAGDGKLAAAFAAALLPSQLLPAVIYTLVIGGVLALFYLVKDRLICQYLLKQSREKEKGLPYGVAIAIGFYLQILVAYY</sequence>
<organism evidence="8 9">
    <name type="scientific">Photobacterium sanctipauli</name>
    <dbReference type="NCBI Taxonomy" id="1342794"/>
    <lineage>
        <taxon>Bacteria</taxon>
        <taxon>Pseudomonadati</taxon>
        <taxon>Pseudomonadota</taxon>
        <taxon>Gammaproteobacteria</taxon>
        <taxon>Vibrionales</taxon>
        <taxon>Vibrionaceae</taxon>
        <taxon>Photobacterium</taxon>
    </lineage>
</organism>
<reference evidence="8 9" key="1">
    <citation type="submission" date="2018-01" db="EMBL/GenBank/DDBJ databases">
        <title>Whole genome sequencing of Histamine producing bacteria.</title>
        <authorList>
            <person name="Butler K."/>
        </authorList>
    </citation>
    <scope>NUCLEOTIDE SEQUENCE [LARGE SCALE GENOMIC DNA]</scope>
    <source>
        <strain evidence="8 9">DSM 100436</strain>
    </source>
</reference>
<dbReference type="GO" id="GO:0005886">
    <property type="term" value="C:plasma membrane"/>
    <property type="evidence" value="ECO:0007669"/>
    <property type="project" value="UniProtKB-SubCell"/>
</dbReference>
<feature type="domain" description="Prepilin type IV endopeptidase peptidase" evidence="7">
    <location>
        <begin position="5"/>
        <end position="104"/>
    </location>
</feature>